<protein>
    <recommendedName>
        <fullName evidence="2">UPF0125 protein NCTC10465_00293</fullName>
    </recommendedName>
</protein>
<dbReference type="InterPro" id="IPR037021">
    <property type="entry name" value="RnfH_sf"/>
</dbReference>
<evidence type="ECO:0000313" key="6">
    <source>
        <dbReference type="Proteomes" id="UP000255230"/>
    </source>
</evidence>
<dbReference type="InterPro" id="IPR016155">
    <property type="entry name" value="Mopterin_synth/thiamin_S_b"/>
</dbReference>
<reference evidence="4 6" key="3">
    <citation type="submission" date="2018-06" db="EMBL/GenBank/DDBJ databases">
        <authorList>
            <consortium name="Pathogen Informatics"/>
            <person name="Doyle S."/>
        </authorList>
    </citation>
    <scope>NUCLEOTIDE SEQUENCE [LARGE SCALE GENOMIC DNA]</scope>
    <source>
        <strain evidence="4 6">NCTC10465</strain>
    </source>
</reference>
<comment type="similarity">
    <text evidence="1 2">Belongs to the UPF0125 (RnfH) family.</text>
</comment>
<dbReference type="RefSeq" id="WP_007115779.1">
    <property type="nucleotide sequence ID" value="NZ_CBCRZU010000017.1"/>
</dbReference>
<dbReference type="KEGG" id="mos:AXE82_05805"/>
<gene>
    <name evidence="4" type="primary">ratB</name>
    <name evidence="4" type="ORF">NCTC10465_00293</name>
    <name evidence="3" type="ORF">YHS_01425</name>
</gene>
<name>A0A120KQY4_FAUOS</name>
<evidence type="ECO:0000313" key="3">
    <source>
        <dbReference type="EMBL" id="ATQ82604.1"/>
    </source>
</evidence>
<dbReference type="AlphaFoldDB" id="A0A120KQY4"/>
<evidence type="ECO:0000313" key="4">
    <source>
        <dbReference type="EMBL" id="STY96537.1"/>
    </source>
</evidence>
<sequence length="91" mass="10422">MITVDIAFAPDSQTQLRLTLQLADNSRVIDAVNATGWQQQYPQIFSYSVGVFSHKLDWQSAINTGDRIEIYRPLTIDPQNKRKLLSKKSNR</sequence>
<accession>A0A120KQY4</accession>
<dbReference type="Pfam" id="PF03658">
    <property type="entry name" value="Ub-RnfH"/>
    <property type="match status" value="1"/>
</dbReference>
<proteinExistence type="inferred from homology"/>
<evidence type="ECO:0000256" key="1">
    <source>
        <dbReference type="ARBA" id="ARBA00010645"/>
    </source>
</evidence>
<dbReference type="EMBL" id="UGPY01000001">
    <property type="protein sequence ID" value="STY96537.1"/>
    <property type="molecule type" value="Genomic_DNA"/>
</dbReference>
<dbReference type="HAMAP" id="MF_00460">
    <property type="entry name" value="UPF0125_RnfH"/>
    <property type="match status" value="1"/>
</dbReference>
<organism evidence="4 6">
    <name type="scientific">Faucicola osloensis</name>
    <name type="common">Moraxella osloensis</name>
    <dbReference type="NCBI Taxonomy" id="34062"/>
    <lineage>
        <taxon>Bacteria</taxon>
        <taxon>Pseudomonadati</taxon>
        <taxon>Pseudomonadota</taxon>
        <taxon>Gammaproteobacteria</taxon>
        <taxon>Moraxellales</taxon>
        <taxon>Moraxellaceae</taxon>
        <taxon>Faucicola</taxon>
    </lineage>
</organism>
<reference evidence="5" key="2">
    <citation type="journal article" date="2018" name="Genome Announc.">
        <title>Complete Genome Sequences of Three Moraxella osloensis Strains Isolated from Human Skin.</title>
        <authorList>
            <person name="Lim J.Y."/>
            <person name="Hwang I."/>
            <person name="Ganzorig M."/>
            <person name="Huang S.L."/>
            <person name="Cho G.S."/>
            <person name="Franz C.M.A.P."/>
            <person name="Lee K."/>
        </authorList>
    </citation>
    <scope>NUCLEOTIDE SEQUENCE [LARGE SCALE GENOMIC DNA]</scope>
    <source>
        <strain evidence="5">YHS</strain>
    </source>
</reference>
<dbReference type="InterPro" id="IPR005346">
    <property type="entry name" value="RnfH"/>
</dbReference>
<evidence type="ECO:0000256" key="2">
    <source>
        <dbReference type="HAMAP-Rule" id="MF_00460"/>
    </source>
</evidence>
<dbReference type="PANTHER" id="PTHR37483">
    <property type="entry name" value="UPF0125 PROTEIN RATB"/>
    <property type="match status" value="1"/>
</dbReference>
<dbReference type="SUPFAM" id="SSF54285">
    <property type="entry name" value="MoaD/ThiS"/>
    <property type="match status" value="1"/>
</dbReference>
<keyword evidence="6" id="KW-1185">Reference proteome</keyword>
<dbReference type="EMBL" id="CP024176">
    <property type="protein sequence ID" value="ATQ82604.1"/>
    <property type="molecule type" value="Genomic_DNA"/>
</dbReference>
<dbReference type="GeneID" id="35778953"/>
<dbReference type="Gene3D" id="3.10.20.280">
    <property type="entry name" value="RnfH-like"/>
    <property type="match status" value="1"/>
</dbReference>
<reference evidence="3" key="1">
    <citation type="submission" date="2017-11" db="EMBL/GenBank/DDBJ databases">
        <title>Complete Genome Sequence from Moraxella oslensis YHS isolated from human skin.</title>
        <authorList>
            <person name="Lee K."/>
            <person name="Lim J.Y."/>
            <person name="Hwang I."/>
        </authorList>
    </citation>
    <scope>NUCLEOTIDE SEQUENCE</scope>
    <source>
        <strain evidence="3">YHS</strain>
    </source>
</reference>
<dbReference type="PANTHER" id="PTHR37483:SF1">
    <property type="entry name" value="UPF0125 PROTEIN RATB"/>
    <property type="match status" value="1"/>
</dbReference>
<evidence type="ECO:0000313" key="5">
    <source>
        <dbReference type="Proteomes" id="UP000229521"/>
    </source>
</evidence>
<dbReference type="Proteomes" id="UP000255230">
    <property type="component" value="Unassembled WGS sequence"/>
</dbReference>